<organism evidence="3 4">
    <name type="scientific">Lobosporangium transversale</name>
    <dbReference type="NCBI Taxonomy" id="64571"/>
    <lineage>
        <taxon>Eukaryota</taxon>
        <taxon>Fungi</taxon>
        <taxon>Fungi incertae sedis</taxon>
        <taxon>Mucoromycota</taxon>
        <taxon>Mortierellomycotina</taxon>
        <taxon>Mortierellomycetes</taxon>
        <taxon>Mortierellales</taxon>
        <taxon>Mortierellaceae</taxon>
        <taxon>Lobosporangium</taxon>
    </lineage>
</organism>
<dbReference type="CDD" id="cd05288">
    <property type="entry name" value="PGDH"/>
    <property type="match status" value="1"/>
</dbReference>
<comment type="caution">
    <text evidence="3">The sequence shown here is derived from an EMBL/GenBank/DDBJ whole genome shotgun (WGS) entry which is preliminary data.</text>
</comment>
<name>A0A1Y2GKJ4_9FUNG</name>
<protein>
    <recommendedName>
        <fullName evidence="2">Enoyl reductase (ER) domain-containing protein</fullName>
    </recommendedName>
</protein>
<accession>A0A1Y2GKJ4</accession>
<sequence length="361" mass="39455">MTSSKIFSNTSIIRASYANDSDVTLAQFRIETNDIDVSKVAPGDIILRNLYLSLDPYVRFTLNETGGDTPASWRLLNVPFYGLGISEIIASGEAVATKYPVGALVSGNVGYEQYTRISGLDDPKTQTDLRILPAHARDETKGVPLSYYISALGMPGLTAYAGLKVLDVKPGKIIFVGSAAGGVGQLVGQLAKQQGLRVIGSAGSDEKAAYLIEKQQFDGAFNYKTEDAREALTRLAPNGIDYFYDTVGGAILDLVLEIINEHGKILSIGMISQENGKEPYPIRNLNAIARKAVTIYGFIYWHHLQYFQNGELDTTIRSLLEQGKINYREEVFNGIETAPQHFINMLSGKYAGKVIIKIADL</sequence>
<dbReference type="InterPro" id="IPR045010">
    <property type="entry name" value="MDR_fam"/>
</dbReference>
<dbReference type="Gene3D" id="3.90.180.10">
    <property type="entry name" value="Medium-chain alcohol dehydrogenases, catalytic domain"/>
    <property type="match status" value="1"/>
</dbReference>
<evidence type="ECO:0000313" key="3">
    <source>
        <dbReference type="EMBL" id="ORZ10285.1"/>
    </source>
</evidence>
<evidence type="ECO:0000256" key="1">
    <source>
        <dbReference type="ARBA" id="ARBA00023002"/>
    </source>
</evidence>
<dbReference type="InterPro" id="IPR041694">
    <property type="entry name" value="ADH_N_2"/>
</dbReference>
<dbReference type="RefSeq" id="XP_021879192.1">
    <property type="nucleotide sequence ID" value="XM_022021565.1"/>
</dbReference>
<dbReference type="Pfam" id="PF16884">
    <property type="entry name" value="ADH_N_2"/>
    <property type="match status" value="1"/>
</dbReference>
<evidence type="ECO:0000259" key="2">
    <source>
        <dbReference type="SMART" id="SM00829"/>
    </source>
</evidence>
<gene>
    <name evidence="3" type="ORF">BCR41DRAFT_325042</name>
</gene>
<dbReference type="AlphaFoldDB" id="A0A1Y2GKJ4"/>
<dbReference type="Pfam" id="PF00107">
    <property type="entry name" value="ADH_zinc_N"/>
    <property type="match status" value="1"/>
</dbReference>
<feature type="domain" description="Enoyl reductase (ER)" evidence="2">
    <location>
        <begin position="23"/>
        <end position="356"/>
    </location>
</feature>
<dbReference type="SMART" id="SM00829">
    <property type="entry name" value="PKS_ER"/>
    <property type="match status" value="1"/>
</dbReference>
<dbReference type="OrthoDB" id="809632at2759"/>
<dbReference type="InterPro" id="IPR013149">
    <property type="entry name" value="ADH-like_C"/>
</dbReference>
<dbReference type="InterPro" id="IPR020843">
    <property type="entry name" value="ER"/>
</dbReference>
<dbReference type="GO" id="GO:0016628">
    <property type="term" value="F:oxidoreductase activity, acting on the CH-CH group of donors, NAD or NADP as acceptor"/>
    <property type="evidence" value="ECO:0007669"/>
    <property type="project" value="InterPro"/>
</dbReference>
<dbReference type="InterPro" id="IPR011032">
    <property type="entry name" value="GroES-like_sf"/>
</dbReference>
<dbReference type="FunFam" id="3.40.50.720:FF:000121">
    <property type="entry name" value="Prostaglandin reductase 2"/>
    <property type="match status" value="1"/>
</dbReference>
<dbReference type="PANTHER" id="PTHR43205:SF7">
    <property type="entry name" value="PROSTAGLANDIN REDUCTASE 1"/>
    <property type="match status" value="1"/>
</dbReference>
<dbReference type="InterPro" id="IPR036291">
    <property type="entry name" value="NAD(P)-bd_dom_sf"/>
</dbReference>
<dbReference type="STRING" id="64571.A0A1Y2GKJ4"/>
<proteinExistence type="predicted"/>
<dbReference type="PANTHER" id="PTHR43205">
    <property type="entry name" value="PROSTAGLANDIN REDUCTASE"/>
    <property type="match status" value="1"/>
</dbReference>
<dbReference type="Gene3D" id="3.40.50.720">
    <property type="entry name" value="NAD(P)-binding Rossmann-like Domain"/>
    <property type="match status" value="1"/>
</dbReference>
<dbReference type="GeneID" id="33563409"/>
<dbReference type="Proteomes" id="UP000193648">
    <property type="component" value="Unassembled WGS sequence"/>
</dbReference>
<evidence type="ECO:0000313" key="4">
    <source>
        <dbReference type="Proteomes" id="UP000193648"/>
    </source>
</evidence>
<reference evidence="3 4" key="1">
    <citation type="submission" date="2016-07" db="EMBL/GenBank/DDBJ databases">
        <title>Pervasive Adenine N6-methylation of Active Genes in Fungi.</title>
        <authorList>
            <consortium name="DOE Joint Genome Institute"/>
            <person name="Mondo S.J."/>
            <person name="Dannebaum R.O."/>
            <person name="Kuo R.C."/>
            <person name="Labutti K."/>
            <person name="Haridas S."/>
            <person name="Kuo A."/>
            <person name="Salamov A."/>
            <person name="Ahrendt S.R."/>
            <person name="Lipzen A."/>
            <person name="Sullivan W."/>
            <person name="Andreopoulos W.B."/>
            <person name="Clum A."/>
            <person name="Lindquist E."/>
            <person name="Daum C."/>
            <person name="Ramamoorthy G.K."/>
            <person name="Gryganskyi A."/>
            <person name="Culley D."/>
            <person name="Magnuson J.K."/>
            <person name="James T.Y."/>
            <person name="O'Malley M.A."/>
            <person name="Stajich J.E."/>
            <person name="Spatafora J.W."/>
            <person name="Visel A."/>
            <person name="Grigoriev I.V."/>
        </authorList>
    </citation>
    <scope>NUCLEOTIDE SEQUENCE [LARGE SCALE GENOMIC DNA]</scope>
    <source>
        <strain evidence="3 4">NRRL 3116</strain>
    </source>
</reference>
<dbReference type="EMBL" id="MCFF01000031">
    <property type="protein sequence ID" value="ORZ10285.1"/>
    <property type="molecule type" value="Genomic_DNA"/>
</dbReference>
<keyword evidence="1" id="KW-0560">Oxidoreductase</keyword>
<keyword evidence="4" id="KW-1185">Reference proteome</keyword>
<dbReference type="InParanoid" id="A0A1Y2GKJ4"/>
<dbReference type="SUPFAM" id="SSF50129">
    <property type="entry name" value="GroES-like"/>
    <property type="match status" value="1"/>
</dbReference>
<dbReference type="SUPFAM" id="SSF51735">
    <property type="entry name" value="NAD(P)-binding Rossmann-fold domains"/>
    <property type="match status" value="1"/>
</dbReference>